<dbReference type="InterPro" id="IPR027417">
    <property type="entry name" value="P-loop_NTPase"/>
</dbReference>
<evidence type="ECO:0000313" key="3">
    <source>
        <dbReference type="Proteomes" id="UP001221757"/>
    </source>
</evidence>
<evidence type="ECO:0000313" key="2">
    <source>
        <dbReference type="EMBL" id="KAJ7686951.1"/>
    </source>
</evidence>
<dbReference type="Gene3D" id="3.40.50.300">
    <property type="entry name" value="P-loop containing nucleotide triphosphate hydrolases"/>
    <property type="match status" value="1"/>
</dbReference>
<dbReference type="EMBL" id="JARKIE010000092">
    <property type="protein sequence ID" value="KAJ7686951.1"/>
    <property type="molecule type" value="Genomic_DNA"/>
</dbReference>
<feature type="compositionally biased region" description="Polar residues" evidence="1">
    <location>
        <begin position="334"/>
        <end position="352"/>
    </location>
</feature>
<name>A0AAD7GGH2_MYCRO</name>
<accession>A0AAD7GGH2</accession>
<feature type="compositionally biased region" description="Basic and acidic residues" evidence="1">
    <location>
        <begin position="309"/>
        <end position="320"/>
    </location>
</feature>
<gene>
    <name evidence="2" type="ORF">B0H17DRAFT_1203965</name>
</gene>
<feature type="compositionally biased region" description="Acidic residues" evidence="1">
    <location>
        <begin position="269"/>
        <end position="289"/>
    </location>
</feature>
<keyword evidence="3" id="KW-1185">Reference proteome</keyword>
<reference evidence="2" key="1">
    <citation type="submission" date="2023-03" db="EMBL/GenBank/DDBJ databases">
        <title>Massive genome expansion in bonnet fungi (Mycena s.s.) driven by repeated elements and novel gene families across ecological guilds.</title>
        <authorList>
            <consortium name="Lawrence Berkeley National Laboratory"/>
            <person name="Harder C.B."/>
            <person name="Miyauchi S."/>
            <person name="Viragh M."/>
            <person name="Kuo A."/>
            <person name="Thoen E."/>
            <person name="Andreopoulos B."/>
            <person name="Lu D."/>
            <person name="Skrede I."/>
            <person name="Drula E."/>
            <person name="Henrissat B."/>
            <person name="Morin E."/>
            <person name="Kohler A."/>
            <person name="Barry K."/>
            <person name="LaButti K."/>
            <person name="Morin E."/>
            <person name="Salamov A."/>
            <person name="Lipzen A."/>
            <person name="Mereny Z."/>
            <person name="Hegedus B."/>
            <person name="Baldrian P."/>
            <person name="Stursova M."/>
            <person name="Weitz H."/>
            <person name="Taylor A."/>
            <person name="Grigoriev I.V."/>
            <person name="Nagy L.G."/>
            <person name="Martin F."/>
            <person name="Kauserud H."/>
        </authorList>
    </citation>
    <scope>NUCLEOTIDE SEQUENCE</scope>
    <source>
        <strain evidence="2">CBHHK067</strain>
    </source>
</reference>
<feature type="region of interest" description="Disordered" evidence="1">
    <location>
        <begin position="259"/>
        <end position="352"/>
    </location>
</feature>
<feature type="compositionally biased region" description="Basic residues" evidence="1">
    <location>
        <begin position="78"/>
        <end position="89"/>
    </location>
</feature>
<feature type="region of interest" description="Disordered" evidence="1">
    <location>
        <begin position="64"/>
        <end position="93"/>
    </location>
</feature>
<feature type="compositionally biased region" description="Polar residues" evidence="1">
    <location>
        <begin position="68"/>
        <end position="77"/>
    </location>
</feature>
<comment type="caution">
    <text evidence="2">The sequence shown here is derived from an EMBL/GenBank/DDBJ whole genome shotgun (WGS) entry which is preliminary data.</text>
</comment>
<sequence length="352" mass="39143">MYHSLRSTSENEEILRLLDEDPECQVVIATIAFANGLNVKSLLDSISLGFPDTVDQLWQEKGHKQLEAPSTTDSCATKHTKAPKSKSQSKSKPLEHAKALLLTEVECYNSTINRIYQNPPLKTSTLDCIAAGRRLPCSLCATRNDLSLTFSAPPLPRGVELPPFVHPPTADPIAALEKKLRLTKKERQHAESVLKEFGEVVRCAERTLGTHQHRPKSSFFPTSVIRSILDALLTLDSLDKVECLLTSWVFAKGYQHATRQKKKKRYESDESEEESESDAGEELSSEEEAVGEHPRSSPIPPPPKRARCVLKEVTNKERPAPRPANKAARAGIQSAAQVAESYTNPYRTTSRR</sequence>
<dbReference type="AlphaFoldDB" id="A0AAD7GGH2"/>
<organism evidence="2 3">
    <name type="scientific">Mycena rosella</name>
    <name type="common">Pink bonnet</name>
    <name type="synonym">Agaricus rosellus</name>
    <dbReference type="NCBI Taxonomy" id="1033263"/>
    <lineage>
        <taxon>Eukaryota</taxon>
        <taxon>Fungi</taxon>
        <taxon>Dikarya</taxon>
        <taxon>Basidiomycota</taxon>
        <taxon>Agaricomycotina</taxon>
        <taxon>Agaricomycetes</taxon>
        <taxon>Agaricomycetidae</taxon>
        <taxon>Agaricales</taxon>
        <taxon>Marasmiineae</taxon>
        <taxon>Mycenaceae</taxon>
        <taxon>Mycena</taxon>
    </lineage>
</organism>
<protein>
    <submittedName>
        <fullName evidence="2">Uncharacterized protein</fullName>
    </submittedName>
</protein>
<dbReference type="Proteomes" id="UP001221757">
    <property type="component" value="Unassembled WGS sequence"/>
</dbReference>
<proteinExistence type="predicted"/>
<evidence type="ECO:0000256" key="1">
    <source>
        <dbReference type="SAM" id="MobiDB-lite"/>
    </source>
</evidence>